<reference evidence="1" key="1">
    <citation type="submission" date="2020-07" db="EMBL/GenBank/DDBJ databases">
        <title>Multicomponent nature underlies the extraordinary mechanical properties of spider dragline silk.</title>
        <authorList>
            <person name="Kono N."/>
            <person name="Nakamura H."/>
            <person name="Mori M."/>
            <person name="Yoshida Y."/>
            <person name="Ohtoshi R."/>
            <person name="Malay A.D."/>
            <person name="Moran D.A.P."/>
            <person name="Tomita M."/>
            <person name="Numata K."/>
            <person name="Arakawa K."/>
        </authorList>
    </citation>
    <scope>NUCLEOTIDE SEQUENCE</scope>
</reference>
<accession>A0A8X6GFK3</accession>
<evidence type="ECO:0000313" key="1">
    <source>
        <dbReference type="EMBL" id="GFR03392.1"/>
    </source>
</evidence>
<sequence>MESTIPLNQIAESFLPEIVQPESNDLVNMQTFKYRILNDFMTKLNLTFQGINQWINMHTPVNPEVDKVILRYIHK</sequence>
<dbReference type="AlphaFoldDB" id="A0A8X6GFK3"/>
<keyword evidence="2" id="KW-1185">Reference proteome</keyword>
<name>A0A8X6GFK3_TRICU</name>
<dbReference type="EMBL" id="BMAO01015667">
    <property type="protein sequence ID" value="GFR03392.1"/>
    <property type="molecule type" value="Genomic_DNA"/>
</dbReference>
<protein>
    <submittedName>
        <fullName evidence="1">Uncharacterized protein</fullName>
    </submittedName>
</protein>
<gene>
    <name evidence="1" type="ORF">TNCT_463621</name>
</gene>
<dbReference type="Proteomes" id="UP000887116">
    <property type="component" value="Unassembled WGS sequence"/>
</dbReference>
<evidence type="ECO:0000313" key="2">
    <source>
        <dbReference type="Proteomes" id="UP000887116"/>
    </source>
</evidence>
<proteinExistence type="predicted"/>
<organism evidence="1 2">
    <name type="scientific">Trichonephila clavata</name>
    <name type="common">Joro spider</name>
    <name type="synonym">Nephila clavata</name>
    <dbReference type="NCBI Taxonomy" id="2740835"/>
    <lineage>
        <taxon>Eukaryota</taxon>
        <taxon>Metazoa</taxon>
        <taxon>Ecdysozoa</taxon>
        <taxon>Arthropoda</taxon>
        <taxon>Chelicerata</taxon>
        <taxon>Arachnida</taxon>
        <taxon>Araneae</taxon>
        <taxon>Araneomorphae</taxon>
        <taxon>Entelegynae</taxon>
        <taxon>Araneoidea</taxon>
        <taxon>Nephilidae</taxon>
        <taxon>Trichonephila</taxon>
    </lineage>
</organism>
<comment type="caution">
    <text evidence="1">The sequence shown here is derived from an EMBL/GenBank/DDBJ whole genome shotgun (WGS) entry which is preliminary data.</text>
</comment>